<keyword evidence="1" id="KW-0812">Transmembrane</keyword>
<proteinExistence type="predicted"/>
<keyword evidence="1" id="KW-1133">Transmembrane helix</keyword>
<gene>
    <name evidence="2" type="ORF">GA0070560_107219</name>
</gene>
<dbReference type="Proteomes" id="UP000199408">
    <property type="component" value="Unassembled WGS sequence"/>
</dbReference>
<dbReference type="AlphaFoldDB" id="A0A1C5I3B0"/>
<name>A0A1C5I3B0_9ACTN</name>
<sequence>MMRAIAIAGFLTALLLLAVLEWLARRPGSRVPSLAEVCAYVMRYEVGPVPVGRIGVFGFWWWLGWHFLAR</sequence>
<reference evidence="3" key="1">
    <citation type="submission" date="2016-06" db="EMBL/GenBank/DDBJ databases">
        <authorList>
            <person name="Varghese N."/>
        </authorList>
    </citation>
    <scope>NUCLEOTIDE SEQUENCE [LARGE SCALE GENOMIC DNA]</scope>
    <source>
        <strain evidence="3">DSM 43171</strain>
    </source>
</reference>
<evidence type="ECO:0000313" key="3">
    <source>
        <dbReference type="Proteomes" id="UP000199408"/>
    </source>
</evidence>
<dbReference type="STRING" id="47864.GA0070560_107219"/>
<evidence type="ECO:0000313" key="2">
    <source>
        <dbReference type="EMBL" id="SCG52790.1"/>
    </source>
</evidence>
<dbReference type="OrthoDB" id="3404986at2"/>
<evidence type="ECO:0000256" key="1">
    <source>
        <dbReference type="SAM" id="Phobius"/>
    </source>
</evidence>
<organism evidence="2 3">
    <name type="scientific">Micromonospora halophytica</name>
    <dbReference type="NCBI Taxonomy" id="47864"/>
    <lineage>
        <taxon>Bacteria</taxon>
        <taxon>Bacillati</taxon>
        <taxon>Actinomycetota</taxon>
        <taxon>Actinomycetes</taxon>
        <taxon>Micromonosporales</taxon>
        <taxon>Micromonosporaceae</taxon>
        <taxon>Micromonospora</taxon>
    </lineage>
</organism>
<dbReference type="Pfam" id="PF19684">
    <property type="entry name" value="DUF6186"/>
    <property type="match status" value="1"/>
</dbReference>
<keyword evidence="3" id="KW-1185">Reference proteome</keyword>
<keyword evidence="1" id="KW-0472">Membrane</keyword>
<dbReference type="EMBL" id="FMDN01000007">
    <property type="protein sequence ID" value="SCG52790.1"/>
    <property type="molecule type" value="Genomic_DNA"/>
</dbReference>
<dbReference type="InterPro" id="IPR046177">
    <property type="entry name" value="DUF6186"/>
</dbReference>
<feature type="transmembrane region" description="Helical" evidence="1">
    <location>
        <begin position="51"/>
        <end position="69"/>
    </location>
</feature>
<protein>
    <submittedName>
        <fullName evidence="2">Uncharacterized protein</fullName>
    </submittedName>
</protein>
<accession>A0A1C5I3B0</accession>